<name>A0A8S0SUV4_OLEEU</name>
<evidence type="ECO:0000313" key="1">
    <source>
        <dbReference type="EMBL" id="CAA2996573.1"/>
    </source>
</evidence>
<dbReference type="AlphaFoldDB" id="A0A8S0SUV4"/>
<comment type="caution">
    <text evidence="1">The sequence shown here is derived from an EMBL/GenBank/DDBJ whole genome shotgun (WGS) entry which is preliminary data.</text>
</comment>
<gene>
    <name evidence="1" type="ORF">OLEA9_A001159</name>
</gene>
<sequence>MKPCSQANSHLSFRSILKSEIGGEYHSSKATAGSPVASHDCHQVKIQIVDVTACAARLQWWLVKPSKINIHAMIARLRKAFAETTTGKHLLAITILAYNLRKLKQSSSR</sequence>
<accession>A0A8S0SUV4</accession>
<proteinExistence type="predicted"/>
<protein>
    <submittedName>
        <fullName evidence="1">Uncharacterized protein</fullName>
    </submittedName>
</protein>
<organism evidence="1 2">
    <name type="scientific">Olea europaea subsp. europaea</name>
    <dbReference type="NCBI Taxonomy" id="158383"/>
    <lineage>
        <taxon>Eukaryota</taxon>
        <taxon>Viridiplantae</taxon>
        <taxon>Streptophyta</taxon>
        <taxon>Embryophyta</taxon>
        <taxon>Tracheophyta</taxon>
        <taxon>Spermatophyta</taxon>
        <taxon>Magnoliopsida</taxon>
        <taxon>eudicotyledons</taxon>
        <taxon>Gunneridae</taxon>
        <taxon>Pentapetalae</taxon>
        <taxon>asterids</taxon>
        <taxon>lamiids</taxon>
        <taxon>Lamiales</taxon>
        <taxon>Oleaceae</taxon>
        <taxon>Oleeae</taxon>
        <taxon>Olea</taxon>
    </lineage>
</organism>
<dbReference type="Proteomes" id="UP000594638">
    <property type="component" value="Unassembled WGS sequence"/>
</dbReference>
<reference evidence="1 2" key="1">
    <citation type="submission" date="2019-12" db="EMBL/GenBank/DDBJ databases">
        <authorList>
            <person name="Alioto T."/>
            <person name="Alioto T."/>
            <person name="Gomez Garrido J."/>
        </authorList>
    </citation>
    <scope>NUCLEOTIDE SEQUENCE [LARGE SCALE GENOMIC DNA]</scope>
</reference>
<evidence type="ECO:0000313" key="2">
    <source>
        <dbReference type="Proteomes" id="UP000594638"/>
    </source>
</evidence>
<keyword evidence="2" id="KW-1185">Reference proteome</keyword>
<dbReference type="EMBL" id="CACTIH010005529">
    <property type="protein sequence ID" value="CAA2996573.1"/>
    <property type="molecule type" value="Genomic_DNA"/>
</dbReference>
<dbReference type="Gramene" id="OE9A001159T1">
    <property type="protein sequence ID" value="OE9A001159C1"/>
    <property type="gene ID" value="OE9A001159"/>
</dbReference>